<evidence type="ECO:0000259" key="19">
    <source>
        <dbReference type="Pfam" id="PF00361"/>
    </source>
</evidence>
<protein>
    <recommendedName>
        <fullName evidence="5 18">NADH-ubiquinone oxidoreductase chain 2</fullName>
        <ecNumber evidence="4 18">7.1.1.2</ecNumber>
    </recommendedName>
</protein>
<evidence type="ECO:0000256" key="16">
    <source>
        <dbReference type="ARBA" id="ARBA00023136"/>
    </source>
</evidence>
<evidence type="ECO:0000256" key="12">
    <source>
        <dbReference type="ARBA" id="ARBA00022989"/>
    </source>
</evidence>
<keyword evidence="16 18" id="KW-0472">Membrane</keyword>
<evidence type="ECO:0000256" key="7">
    <source>
        <dbReference type="ARBA" id="ARBA00022660"/>
    </source>
</evidence>
<evidence type="ECO:0000256" key="10">
    <source>
        <dbReference type="ARBA" id="ARBA00022967"/>
    </source>
</evidence>
<name>A0A068LCZ3_TRIAU</name>
<dbReference type="InterPro" id="IPR001750">
    <property type="entry name" value="ND/Mrp_TM"/>
</dbReference>
<keyword evidence="9 18" id="KW-0999">Mitochondrion inner membrane</keyword>
<evidence type="ECO:0000256" key="17">
    <source>
        <dbReference type="ARBA" id="ARBA00049551"/>
    </source>
</evidence>
<evidence type="ECO:0000256" key="2">
    <source>
        <dbReference type="ARBA" id="ARBA00004448"/>
    </source>
</evidence>
<feature type="transmembrane region" description="Helical" evidence="18">
    <location>
        <begin position="61"/>
        <end position="81"/>
    </location>
</feature>
<feature type="transmembrane region" description="Helical" evidence="18">
    <location>
        <begin position="146"/>
        <end position="164"/>
    </location>
</feature>
<dbReference type="PRINTS" id="PR01436">
    <property type="entry name" value="NADHDHGNASE2"/>
</dbReference>
<dbReference type="RefSeq" id="YP_009049144.1">
    <property type="nucleotide sequence ID" value="NC_024600.1"/>
</dbReference>
<dbReference type="AlphaFoldDB" id="A0A068LCZ3"/>
<evidence type="ECO:0000256" key="9">
    <source>
        <dbReference type="ARBA" id="ARBA00022792"/>
    </source>
</evidence>
<evidence type="ECO:0000256" key="4">
    <source>
        <dbReference type="ARBA" id="ARBA00012944"/>
    </source>
</evidence>
<evidence type="ECO:0000256" key="13">
    <source>
        <dbReference type="ARBA" id="ARBA00023027"/>
    </source>
</evidence>
<feature type="domain" description="NADH:quinone oxidoreductase/Mrp antiporter transmembrane" evidence="19">
    <location>
        <begin position="20"/>
        <end position="279"/>
    </location>
</feature>
<dbReference type="InterPro" id="IPR003917">
    <property type="entry name" value="NADH_UbQ_OxRdtase_chain2"/>
</dbReference>
<evidence type="ECO:0000313" key="20">
    <source>
        <dbReference type="EMBL" id="AIE43737.1"/>
    </source>
</evidence>
<gene>
    <name evidence="20" type="primary">ND2</name>
</gene>
<keyword evidence="12 18" id="KW-1133">Transmembrane helix</keyword>
<comment type="catalytic activity">
    <reaction evidence="17 18">
        <text>a ubiquinone + NADH + 5 H(+)(in) = a ubiquinol + NAD(+) + 4 H(+)(out)</text>
        <dbReference type="Rhea" id="RHEA:29091"/>
        <dbReference type="Rhea" id="RHEA-COMP:9565"/>
        <dbReference type="Rhea" id="RHEA-COMP:9566"/>
        <dbReference type="ChEBI" id="CHEBI:15378"/>
        <dbReference type="ChEBI" id="CHEBI:16389"/>
        <dbReference type="ChEBI" id="CHEBI:17976"/>
        <dbReference type="ChEBI" id="CHEBI:57540"/>
        <dbReference type="ChEBI" id="CHEBI:57945"/>
        <dbReference type="EC" id="7.1.1.2"/>
    </reaction>
</comment>
<keyword evidence="6" id="KW-0813">Transport</keyword>
<dbReference type="EC" id="7.1.1.2" evidence="4 18"/>
<feature type="transmembrane region" description="Helical" evidence="18">
    <location>
        <begin position="270"/>
        <end position="291"/>
    </location>
</feature>
<evidence type="ECO:0000256" key="11">
    <source>
        <dbReference type="ARBA" id="ARBA00022982"/>
    </source>
</evidence>
<dbReference type="GO" id="GO:0005743">
    <property type="term" value="C:mitochondrial inner membrane"/>
    <property type="evidence" value="ECO:0007669"/>
    <property type="project" value="UniProtKB-SubCell"/>
</dbReference>
<keyword evidence="11 18" id="KW-0249">Electron transport</keyword>
<dbReference type="CTD" id="4536"/>
<evidence type="ECO:0000256" key="6">
    <source>
        <dbReference type="ARBA" id="ARBA00022448"/>
    </source>
</evidence>
<keyword evidence="15 18" id="KW-0496">Mitochondrion</keyword>
<geneLocation type="mitochondrion" evidence="20"/>
<proteinExistence type="inferred from homology"/>
<evidence type="ECO:0000256" key="18">
    <source>
        <dbReference type="RuleBase" id="RU003403"/>
    </source>
</evidence>
<dbReference type="GO" id="GO:0008137">
    <property type="term" value="F:NADH dehydrogenase (ubiquinone) activity"/>
    <property type="evidence" value="ECO:0007669"/>
    <property type="project" value="UniProtKB-EC"/>
</dbReference>
<dbReference type="InterPro" id="IPR050175">
    <property type="entry name" value="Complex_I_Subunit_2"/>
</dbReference>
<feature type="transmembrane region" description="Helical" evidence="18">
    <location>
        <begin position="232"/>
        <end position="250"/>
    </location>
</feature>
<dbReference type="EMBL" id="KJ752724">
    <property type="protein sequence ID" value="AIE43737.1"/>
    <property type="molecule type" value="Genomic_DNA"/>
</dbReference>
<comment type="subcellular location">
    <subcellularLocation>
        <location evidence="2 18">Mitochondrion inner membrane</location>
        <topology evidence="2 18">Multi-pass membrane protein</topology>
    </subcellularLocation>
</comment>
<evidence type="ECO:0000256" key="5">
    <source>
        <dbReference type="ARBA" id="ARBA00021008"/>
    </source>
</evidence>
<comment type="function">
    <text evidence="18">Core subunit of the mitochondrial membrane respiratory chain NADH dehydrogenase (Complex I) which catalyzes electron transfer from NADH through the respiratory chain, using ubiquinone as an electron acceptor. Essential for the catalytic activity and assembly of complex I.</text>
</comment>
<keyword evidence="14 18" id="KW-0830">Ubiquinone</keyword>
<keyword evidence="10 18" id="KW-1278">Translocase</keyword>
<feature type="transmembrane region" description="Helical" evidence="18">
    <location>
        <begin position="312"/>
        <end position="331"/>
    </location>
</feature>
<accession>A0A068LCZ3</accession>
<evidence type="ECO:0000256" key="1">
    <source>
        <dbReference type="ARBA" id="ARBA00003257"/>
    </source>
</evidence>
<keyword evidence="7 18" id="KW-0679">Respiratory chain</keyword>
<reference evidence="20" key="1">
    <citation type="journal article" date="2014" name="Mitochondrial DNA">
        <title>The complete mitochondrial genome of the American black flour beetle Tribolium audax (Coleoptera: Tenebrionidae).</title>
        <authorList>
            <person name="Ou J."/>
            <person name="Liu J.B."/>
            <person name="Yao F.J."/>
            <person name="Wang X.G."/>
            <person name="Wei Z.M."/>
        </authorList>
    </citation>
    <scope>NUCLEOTIDE SEQUENCE</scope>
</reference>
<keyword evidence="13 18" id="KW-0520">NAD</keyword>
<sequence>MYKILFINSMILGTLISISSYSWLSMWMGLEINLLSIIPLFSNNKNTFSSESSLKYFITQAMASLILLMSILLLLITNEFIHPLMNSSLKMMMDSALLTKLGAAPFHFWFPEVIEGLSWINSWILLTWQKIAPFMLLMNNKTSSNMLIMAITTSLVISTVNSMNQISMRKILAYSSINHIAWMLSTLMMSLSAWVFYFLIYSIINTNIIYIFNSTKTFFINQMNNLMTQNKLVKFTFLTNFLSLGGLPPFLGFLPKWLVVNWLVNNQMMIIGMTMIVITLIMTFVYTRLIISPMTLNTVEIKNKTISPNNSVIMFINSITLTGLVFCTMMFNLM</sequence>
<keyword evidence="8 18" id="KW-0812">Transmembrane</keyword>
<organism evidence="20">
    <name type="scientific">Tribolium audax</name>
    <name type="common">American black flour beetle</name>
    <dbReference type="NCBI Taxonomy" id="188755"/>
    <lineage>
        <taxon>Eukaryota</taxon>
        <taxon>Metazoa</taxon>
        <taxon>Ecdysozoa</taxon>
        <taxon>Arthropoda</taxon>
        <taxon>Hexapoda</taxon>
        <taxon>Insecta</taxon>
        <taxon>Pterygota</taxon>
        <taxon>Neoptera</taxon>
        <taxon>Endopterygota</taxon>
        <taxon>Coleoptera</taxon>
        <taxon>Polyphaga</taxon>
        <taxon>Cucujiformia</taxon>
        <taxon>Tenebrionidae</taxon>
        <taxon>Tenebrionidae incertae sedis</taxon>
        <taxon>Tribolium</taxon>
    </lineage>
</organism>
<comment type="function">
    <text evidence="1">Core subunit of the mitochondrial membrane respiratory chain NADH dehydrogenase (Complex I) that is believed to belong to the minimal assembly required for catalysis. Complex I functions in the transfer of electrons from NADH to the respiratory chain. The immediate electron acceptor for the enzyme is believed to be ubiquinone.</text>
</comment>
<dbReference type="Pfam" id="PF00361">
    <property type="entry name" value="Proton_antipo_M"/>
    <property type="match status" value="1"/>
</dbReference>
<dbReference type="PANTHER" id="PTHR46552:SF1">
    <property type="entry name" value="NADH-UBIQUINONE OXIDOREDUCTASE CHAIN 2"/>
    <property type="match status" value="1"/>
</dbReference>
<evidence type="ECO:0000256" key="15">
    <source>
        <dbReference type="ARBA" id="ARBA00023128"/>
    </source>
</evidence>
<evidence type="ECO:0000256" key="8">
    <source>
        <dbReference type="ARBA" id="ARBA00022692"/>
    </source>
</evidence>
<feature type="transmembrane region" description="Helical" evidence="18">
    <location>
        <begin position="194"/>
        <end position="212"/>
    </location>
</feature>
<comment type="similarity">
    <text evidence="3 18">Belongs to the complex I subunit 2 family.</text>
</comment>
<dbReference type="GO" id="GO:0006120">
    <property type="term" value="P:mitochondrial electron transport, NADH to ubiquinone"/>
    <property type="evidence" value="ECO:0007669"/>
    <property type="project" value="InterPro"/>
</dbReference>
<dbReference type="GeneID" id="19909468"/>
<evidence type="ECO:0000256" key="14">
    <source>
        <dbReference type="ARBA" id="ARBA00023075"/>
    </source>
</evidence>
<evidence type="ECO:0000256" key="3">
    <source>
        <dbReference type="ARBA" id="ARBA00007012"/>
    </source>
</evidence>
<dbReference type="PANTHER" id="PTHR46552">
    <property type="entry name" value="NADH-UBIQUINONE OXIDOREDUCTASE CHAIN 2"/>
    <property type="match status" value="1"/>
</dbReference>